<proteinExistence type="predicted"/>
<keyword evidence="2" id="KW-1185">Reference proteome</keyword>
<sequence>MAGNPSRLTVAHLAIATTDYKRQGTPLIRSPNETFMTGLEQWFGPADGSETNGQPVRLTSDPRQRASLSILLRPVG</sequence>
<reference evidence="1 2" key="1">
    <citation type="journal article" date="2022" name="Nat. Ecol. Evol.">
        <title>A masculinizing supergene underlies an exaggerated male reproductive morph in a spider.</title>
        <authorList>
            <person name="Hendrickx F."/>
            <person name="De Corte Z."/>
            <person name="Sonet G."/>
            <person name="Van Belleghem S.M."/>
            <person name="Kostlbacher S."/>
            <person name="Vangestel C."/>
        </authorList>
    </citation>
    <scope>NUCLEOTIDE SEQUENCE [LARGE SCALE GENOMIC DNA]</scope>
    <source>
        <strain evidence="1">W744_W776</strain>
    </source>
</reference>
<evidence type="ECO:0000313" key="2">
    <source>
        <dbReference type="Proteomes" id="UP000827092"/>
    </source>
</evidence>
<name>A0AAV6V287_9ARAC</name>
<dbReference type="EMBL" id="JAFNEN010000207">
    <property type="protein sequence ID" value="KAG8189691.1"/>
    <property type="molecule type" value="Genomic_DNA"/>
</dbReference>
<gene>
    <name evidence="1" type="ORF">JTE90_022505</name>
</gene>
<dbReference type="Proteomes" id="UP000827092">
    <property type="component" value="Unassembled WGS sequence"/>
</dbReference>
<evidence type="ECO:0000313" key="1">
    <source>
        <dbReference type="EMBL" id="KAG8189691.1"/>
    </source>
</evidence>
<protein>
    <submittedName>
        <fullName evidence="1">Uncharacterized protein</fullName>
    </submittedName>
</protein>
<comment type="caution">
    <text evidence="1">The sequence shown here is derived from an EMBL/GenBank/DDBJ whole genome shotgun (WGS) entry which is preliminary data.</text>
</comment>
<organism evidence="1 2">
    <name type="scientific">Oedothorax gibbosus</name>
    <dbReference type="NCBI Taxonomy" id="931172"/>
    <lineage>
        <taxon>Eukaryota</taxon>
        <taxon>Metazoa</taxon>
        <taxon>Ecdysozoa</taxon>
        <taxon>Arthropoda</taxon>
        <taxon>Chelicerata</taxon>
        <taxon>Arachnida</taxon>
        <taxon>Araneae</taxon>
        <taxon>Araneomorphae</taxon>
        <taxon>Entelegynae</taxon>
        <taxon>Araneoidea</taxon>
        <taxon>Linyphiidae</taxon>
        <taxon>Erigoninae</taxon>
        <taxon>Oedothorax</taxon>
    </lineage>
</organism>
<dbReference type="AlphaFoldDB" id="A0AAV6V287"/>
<accession>A0AAV6V287</accession>